<organism evidence="9 10">
    <name type="scientific">Peptoanaerobacter stomatis</name>
    <dbReference type="NCBI Taxonomy" id="796937"/>
    <lineage>
        <taxon>Bacteria</taxon>
        <taxon>Bacillati</taxon>
        <taxon>Bacillota</taxon>
        <taxon>Clostridia</taxon>
        <taxon>Peptostreptococcales</taxon>
        <taxon>Filifactoraceae</taxon>
        <taxon>Peptoanaerobacter</taxon>
    </lineage>
</organism>
<evidence type="ECO:0000256" key="6">
    <source>
        <dbReference type="SAM" id="SignalP"/>
    </source>
</evidence>
<keyword evidence="5" id="KW-0812">Transmembrane</keyword>
<evidence type="ECO:0000256" key="4">
    <source>
        <dbReference type="SAM" id="MobiDB-lite"/>
    </source>
</evidence>
<evidence type="ECO:0000256" key="2">
    <source>
        <dbReference type="ARBA" id="ARBA00022525"/>
    </source>
</evidence>
<dbReference type="Gene3D" id="2.60.40.740">
    <property type="match status" value="2"/>
</dbReference>
<dbReference type="PATRIC" id="fig|796941.3.peg.768"/>
<evidence type="ECO:0000313" key="10">
    <source>
        <dbReference type="Proteomes" id="UP000005244"/>
    </source>
</evidence>
<protein>
    <submittedName>
        <fullName evidence="9">Cna protein B-type domain protein</fullName>
    </submittedName>
</protein>
<feature type="chain" id="PRO_5003785548" evidence="6">
    <location>
        <begin position="33"/>
        <end position="1720"/>
    </location>
</feature>
<dbReference type="Gene3D" id="2.60.40.10">
    <property type="entry name" value="Immunoglobulins"/>
    <property type="match status" value="2"/>
</dbReference>
<feature type="signal peptide" evidence="6">
    <location>
        <begin position="1"/>
        <end position="32"/>
    </location>
</feature>
<comment type="similarity">
    <text evidence="1">Belongs to the serine-aspartate repeat-containing protein (SDr) family.</text>
</comment>
<evidence type="ECO:0000256" key="5">
    <source>
        <dbReference type="SAM" id="Phobius"/>
    </source>
</evidence>
<feature type="region of interest" description="Disordered" evidence="4">
    <location>
        <begin position="1542"/>
        <end position="1648"/>
    </location>
</feature>
<feature type="compositionally biased region" description="Pro residues" evidence="4">
    <location>
        <begin position="1612"/>
        <end position="1643"/>
    </location>
</feature>
<keyword evidence="5" id="KW-1133">Transmembrane helix</keyword>
<evidence type="ECO:0000259" key="7">
    <source>
        <dbReference type="Pfam" id="PF17802"/>
    </source>
</evidence>
<dbReference type="InterPro" id="IPR013783">
    <property type="entry name" value="Ig-like_fold"/>
</dbReference>
<dbReference type="InterPro" id="IPR055382">
    <property type="entry name" value="DUF7601"/>
</dbReference>
<proteinExistence type="inferred from homology"/>
<keyword evidence="10" id="KW-1185">Reference proteome</keyword>
<dbReference type="EMBL" id="ALNK01000015">
    <property type="protein sequence ID" value="EJU23587.1"/>
    <property type="molecule type" value="Genomic_DNA"/>
</dbReference>
<evidence type="ECO:0000256" key="3">
    <source>
        <dbReference type="ARBA" id="ARBA00022729"/>
    </source>
</evidence>
<accession>J5WQ67</accession>
<dbReference type="SUPFAM" id="SSF49478">
    <property type="entry name" value="Cna protein B-type domain"/>
    <property type="match status" value="2"/>
</dbReference>
<reference evidence="9 10" key="1">
    <citation type="submission" date="2012-07" db="EMBL/GenBank/DDBJ databases">
        <authorList>
            <person name="Durkin A.S."/>
            <person name="McCorrison J."/>
            <person name="Torralba M."/>
            <person name="Gillis M."/>
            <person name="Methe B."/>
            <person name="Sutton G."/>
            <person name="Nelson K.E."/>
        </authorList>
    </citation>
    <scope>NUCLEOTIDE SEQUENCE [LARGE SCALE GENOMIC DNA]</scope>
    <source>
        <strain evidence="9 10">OBRC8</strain>
    </source>
</reference>
<feature type="compositionally biased region" description="Basic and acidic residues" evidence="4">
    <location>
        <begin position="1572"/>
        <end position="1611"/>
    </location>
</feature>
<dbReference type="Gene3D" id="2.60.40.1140">
    <property type="entry name" value="Collagen-binding surface protein Cna, B-type domain"/>
    <property type="match status" value="2"/>
</dbReference>
<keyword evidence="5" id="KW-0472">Membrane</keyword>
<evidence type="ECO:0000256" key="1">
    <source>
        <dbReference type="ARBA" id="ARBA00007257"/>
    </source>
</evidence>
<dbReference type="Pfam" id="PF24547">
    <property type="entry name" value="DUF7601"/>
    <property type="match status" value="2"/>
</dbReference>
<dbReference type="PANTHER" id="PTHR36108:SF13">
    <property type="entry name" value="COLOSSIN-B-RELATED"/>
    <property type="match status" value="1"/>
</dbReference>
<sequence length="1720" mass="193408">MRQNPKITRLRSLILALIILISSISVPQNSYAQPTGKDVASILKPSLKVTLYQAGKKLEYNSSVEGKSPIAVNVEFKVPVKNDKPKPAQVVEKNDYAKIEIGEGIIVKDSNFKDITYTNKDTGKKIKLGVYRFVTDPATKKVTLEVEFTGDNTEDVFNDYEDITAKFDADFNLDISDIPPNQGGNKTVTILDKTYSFTVKEPDDKITVTKKGEVIVDDPDNRSIEWTVTVDTAGEVLDGYTLSDALANVGDYINGSFEFEYGPEKKKVNAIDIASEVQYNTSKQLQYTFKKINGESIKKPVTVKFRTKLTDEEFMAIDSNSKSKSTTKTNEVKILKGAEEKAKATAKVDWSPKWAKKLYYKYDGKGYYKKEDGNYYIDWKIVVNEGKAKLKNVKIEDILGATKDTLDGPASSFSLEIVEAELKFYKADDTEDTSRNRKYELVNSTIPAGNIFDVGDIDGKVELKVTTKLNNFTDSNLNRRYTFKNSAEVTWDSNYNRPVKVSNYVYIGTQAINKDVKDKTYFINDQNREGSEQYFLNQEAEWTITVSKDNIDNNPVVYDMIIFDPEVQSVNVKDLKILDSTNNYVDEIDGIKLKKLEPQHLNYHKYIGSSEINNGLTLDVKPLYYKKDGTNFVHVGDLIIVKGFTQNKREFKLKTRLTDPKALIYDKDKGLDNEIGRHFTNTAYLAKGNQLVDRMSCWTKYLSRMLEKQALSVADAQEFKNNPTDNNANKGIDKIDPENKEKIKYFNYNTKSVIYRLSVNANQIKEVGDIDVTDTLPKGWVLKSYTIFEGEPVKDPVINPNVIDHSKTMFEQIKQLDSTVKATGNGVPKILTEIEANTSINPTHSINNKNIYVNYTAPTSSTDSGEVKFKFKDIDKSYAILLEAGPTDEVFKTYLQSSSSKDVDNKVKLNLASNTNETIEKTQKINIDKNVLFKNYDSGVQHEDGYLKWNIDYTPFQLVQPISSTTDVVLKDELGEGMALRFNDDGTLKLTESDGTKNFKIFELNMAADGSLTEGNEVNDISNNISYTPYDSNDSNSPKGGTLNFKIPDIQKSYRFFYITDLTGEVNSKVSNTVKLEQSNLNSSYTPGKKYIITNQDASANMTRSSRIEITKMDESGNPLREVYFKLKNKQGTNAYEDIQKSDLNGKVVFNAIPEGDYELRETKTLDGYILDDKTYTVNVVRIHGQLKASISEMTENDKSKITITNYKVPVEIQKVDKYDNNKILQNAKFILKDRSGKLIRDNIVTDQDGKAKFYIPKVGDYILEEKTPPAGYELRTQPIRISVEKKDSNDGFKVLIDNVEQTEAYKIENTLSETTTAMLKVNKYIKNSLQSDSNDKEFEFEVHFYKLSSDNINYENDDREYDYSIEQGRFEGNKIKSGSKFYLKANGSLTIKDIPNNTKYKIEESENVGYRKEEESTEGLITAGTTQTQLYVASFTNIRTGKLKIEKKVTGNDGDINKDFEFTVKIDNNNISSYSYTGSKSGTIVNGGTITLKDGEYIIIDGIDIDDYYTITETDSSATGYTTTVNGKVKDTRDIIGRMEKEEEDVVFVNTRNKVNPGGGGSGGDNPPPRTPKEDPKTPPTTPKEDPKTPPTTPKEDPKTPPTTPKEDPKTPPTTPDTPPDTPPAPSVPSYPRNNPPDPNDPNSPETIVVVDENGVPLGTYTKRTNPDGTVEYIDEDGVPLGGVLVKTGNEFPENALIITSMISLLGLVILRRYRRKDK</sequence>
<feature type="domain" description="DUF7601" evidence="8">
    <location>
        <begin position="1320"/>
        <end position="1440"/>
    </location>
</feature>
<dbReference type="RefSeq" id="WP_009530739.1">
    <property type="nucleotide sequence ID" value="NZ_ALNK01000015.1"/>
</dbReference>
<dbReference type="Proteomes" id="UP000005244">
    <property type="component" value="Unassembled WGS sequence"/>
</dbReference>
<keyword evidence="2" id="KW-0964">Secreted</keyword>
<feature type="domain" description="SpaA-like prealbumin fold" evidence="7">
    <location>
        <begin position="1107"/>
        <end position="1181"/>
    </location>
</feature>
<gene>
    <name evidence="9" type="ORF">HMPREF1143_2130</name>
</gene>
<dbReference type="Pfam" id="PF17802">
    <property type="entry name" value="SpaA"/>
    <property type="match status" value="2"/>
</dbReference>
<keyword evidence="3 6" id="KW-0732">Signal</keyword>
<evidence type="ECO:0000313" key="9">
    <source>
        <dbReference type="EMBL" id="EJU23587.1"/>
    </source>
</evidence>
<feature type="domain" description="DUF7601" evidence="8">
    <location>
        <begin position="1442"/>
        <end position="1553"/>
    </location>
</feature>
<dbReference type="InterPro" id="IPR041033">
    <property type="entry name" value="SpaA_PFL_dom_1"/>
</dbReference>
<name>J5WQ67_9FIRM</name>
<dbReference type="PANTHER" id="PTHR36108">
    <property type="entry name" value="COLOSSIN-B-RELATED"/>
    <property type="match status" value="1"/>
</dbReference>
<feature type="transmembrane region" description="Helical" evidence="5">
    <location>
        <begin position="1697"/>
        <end position="1715"/>
    </location>
</feature>
<evidence type="ECO:0000259" key="8">
    <source>
        <dbReference type="Pfam" id="PF24547"/>
    </source>
</evidence>
<comment type="caution">
    <text evidence="9">The sequence shown here is derived from an EMBL/GenBank/DDBJ whole genome shotgun (WGS) entry which is preliminary data.</text>
</comment>
<feature type="domain" description="SpaA-like prealbumin fold" evidence="7">
    <location>
        <begin position="1211"/>
        <end position="1288"/>
    </location>
</feature>